<name>A0A3P5XE99_9RHOB</name>
<proteinExistence type="predicted"/>
<sequence>MVLSRRQMLKALQLRSVVQKVEVEAEKLGALVEELQTRGSQLAEDVTKFDAHMDRTDSRINARVAAFKRTSARLIDDEQTAFVDMRQAWEARWAETHNTFTHHLQYRAPALLWNTKGQEHRKASRRAFIAFLAVLVLTVVAAALVVFCFGDFVAESFSTIRCDPDTGICETAFSFKGPVTVGGLLLVASMLIWAMRFFSKIYLSERHLALGCEERKAFTEAYLALVMDNSVSREQEAIVLATLFRPSQDGVIRDEDPSMDISAAAILAKAMAGPRS</sequence>
<dbReference type="InterPro" id="IPR046159">
    <property type="entry name" value="DUF6161"/>
</dbReference>
<keyword evidence="1" id="KW-0472">Membrane</keyword>
<reference evidence="3 4" key="1">
    <citation type="submission" date="2018-11" db="EMBL/GenBank/DDBJ databases">
        <authorList>
            <person name="Criscuolo A."/>
        </authorList>
    </citation>
    <scope>NUCLEOTIDE SEQUENCE [LARGE SCALE GENOMIC DNA]</scope>
    <source>
        <strain evidence="3">ACIP111625</strain>
    </source>
</reference>
<dbReference type="Pfam" id="PF19658">
    <property type="entry name" value="DUF6161"/>
    <property type="match status" value="1"/>
</dbReference>
<evidence type="ECO:0000256" key="1">
    <source>
        <dbReference type="SAM" id="Phobius"/>
    </source>
</evidence>
<protein>
    <recommendedName>
        <fullName evidence="2">DUF6161 domain-containing protein</fullName>
    </recommendedName>
</protein>
<dbReference type="Proteomes" id="UP000277498">
    <property type="component" value="Unassembled WGS sequence"/>
</dbReference>
<keyword evidence="1" id="KW-0812">Transmembrane</keyword>
<gene>
    <name evidence="3" type="ORF">XINFAN_03644</name>
</gene>
<dbReference type="EMBL" id="UXAW01000105">
    <property type="protein sequence ID" value="VDC33115.1"/>
    <property type="molecule type" value="Genomic_DNA"/>
</dbReference>
<accession>A0A3P5XE99</accession>
<organism evidence="3 4">
    <name type="scientific">Pseudogemmobacter humi</name>
    <dbReference type="NCBI Taxonomy" id="2483812"/>
    <lineage>
        <taxon>Bacteria</taxon>
        <taxon>Pseudomonadati</taxon>
        <taxon>Pseudomonadota</taxon>
        <taxon>Alphaproteobacteria</taxon>
        <taxon>Rhodobacterales</taxon>
        <taxon>Paracoccaceae</taxon>
        <taxon>Pseudogemmobacter</taxon>
    </lineage>
</organism>
<evidence type="ECO:0000259" key="2">
    <source>
        <dbReference type="Pfam" id="PF19658"/>
    </source>
</evidence>
<evidence type="ECO:0000313" key="4">
    <source>
        <dbReference type="Proteomes" id="UP000277498"/>
    </source>
</evidence>
<evidence type="ECO:0000313" key="3">
    <source>
        <dbReference type="EMBL" id="VDC33115.1"/>
    </source>
</evidence>
<feature type="transmembrane region" description="Helical" evidence="1">
    <location>
        <begin position="127"/>
        <end position="147"/>
    </location>
</feature>
<keyword evidence="1" id="KW-1133">Transmembrane helix</keyword>
<feature type="transmembrane region" description="Helical" evidence="1">
    <location>
        <begin position="179"/>
        <end position="198"/>
    </location>
</feature>
<keyword evidence="4" id="KW-1185">Reference proteome</keyword>
<feature type="domain" description="DUF6161" evidence="2">
    <location>
        <begin position="78"/>
        <end position="255"/>
    </location>
</feature>
<dbReference type="AlphaFoldDB" id="A0A3P5XE99"/>